<accession>A0ABD2PXP7</accession>
<dbReference type="InterPro" id="IPR052407">
    <property type="entry name" value="BTB_POZ_domain_cont_9"/>
</dbReference>
<sequence>MIDNQVRKACINHSKDIVDSIKSLYNNDSLSDVTLVVENERFRVSKVILAARAEYFRALFFGGLSESNSDCVTLKNINKESFRRILKYIYTGELDATSLNVEQILDLISLANQYGFQSLQNSLSECLVSSLSEENIGYVYNLAVMYNISDLIDSCHFFINLDPSKFLASDNFYALSRLIPLEHLLNEVRQSGLISSDLLLDIISEQNYRPANRSMLRHRGLLLPGVNLATQAFSCSILAGHSESLLNCSNDAISVEERDDEVPIVGTSISLGATLREQGNRLPVDRFPATFIMDPSSTRSHQTIEEHFDDSIPASSVRMLDSISLPPANTRSHRRLGLLNQSNRTFSGEHMVFNATSGSPMSQATAISFQPPMGLASENFGGLATPANSSVNMLNDVIAANAAVLSYVSSHGNNLSVSTDSGLASSSCVNDQTQEARGVSFDSAMDITLSRSASASDRGPRMLRFTFEQREMPHERLIFRHPIMTDEYWRATAGNITLELGRPALINTIRLRLWDREPRFVPPLLSLLKIILVRKKVKV</sequence>
<reference evidence="2 3" key="1">
    <citation type="submission" date="2024-11" db="EMBL/GenBank/DDBJ databases">
        <title>Adaptive evolution of stress response genes in parasites aligns with host niche diversity.</title>
        <authorList>
            <person name="Hahn C."/>
            <person name="Resl P."/>
        </authorList>
    </citation>
    <scope>NUCLEOTIDE SEQUENCE [LARGE SCALE GENOMIC DNA]</scope>
    <source>
        <strain evidence="2">EGGRZ-B1_66</strain>
        <tissue evidence="2">Body</tissue>
    </source>
</reference>
<evidence type="ECO:0000313" key="3">
    <source>
        <dbReference type="Proteomes" id="UP001626550"/>
    </source>
</evidence>
<dbReference type="SUPFAM" id="SSF54695">
    <property type="entry name" value="POZ domain"/>
    <property type="match status" value="1"/>
</dbReference>
<dbReference type="PANTHER" id="PTHR46306">
    <property type="entry name" value="BTB/POZ DOMAIN-CONTAINING PROTEIN 9"/>
    <property type="match status" value="1"/>
</dbReference>
<dbReference type="Pfam" id="PF00651">
    <property type="entry name" value="BTB"/>
    <property type="match status" value="1"/>
</dbReference>
<organism evidence="2 3">
    <name type="scientific">Cichlidogyrus casuarinus</name>
    <dbReference type="NCBI Taxonomy" id="1844966"/>
    <lineage>
        <taxon>Eukaryota</taxon>
        <taxon>Metazoa</taxon>
        <taxon>Spiralia</taxon>
        <taxon>Lophotrochozoa</taxon>
        <taxon>Platyhelminthes</taxon>
        <taxon>Monogenea</taxon>
        <taxon>Monopisthocotylea</taxon>
        <taxon>Dactylogyridea</taxon>
        <taxon>Ancyrocephalidae</taxon>
        <taxon>Cichlidogyrus</taxon>
    </lineage>
</organism>
<proteinExistence type="predicted"/>
<name>A0ABD2PXP7_9PLAT</name>
<keyword evidence="3" id="KW-1185">Reference proteome</keyword>
<dbReference type="EMBL" id="JBJKFK010001808">
    <property type="protein sequence ID" value="KAL3312194.1"/>
    <property type="molecule type" value="Genomic_DNA"/>
</dbReference>
<dbReference type="SMART" id="SM00225">
    <property type="entry name" value="BTB"/>
    <property type="match status" value="1"/>
</dbReference>
<dbReference type="InterPro" id="IPR011333">
    <property type="entry name" value="SKP1/BTB/POZ_sf"/>
</dbReference>
<dbReference type="PANTHER" id="PTHR46306:SF1">
    <property type="entry name" value="BTB_POZ DOMAIN-CONTAINING PROTEIN 9"/>
    <property type="match status" value="1"/>
</dbReference>
<dbReference type="Proteomes" id="UP001626550">
    <property type="component" value="Unassembled WGS sequence"/>
</dbReference>
<protein>
    <submittedName>
        <fullName evidence="2">BTB/POZ domain-containing protein 9</fullName>
    </submittedName>
</protein>
<dbReference type="Gene3D" id="3.30.710.10">
    <property type="entry name" value="Potassium Channel Kv1.1, Chain A"/>
    <property type="match status" value="1"/>
</dbReference>
<evidence type="ECO:0000259" key="1">
    <source>
        <dbReference type="PROSITE" id="PS50097"/>
    </source>
</evidence>
<feature type="domain" description="BTB" evidence="1">
    <location>
        <begin position="31"/>
        <end position="98"/>
    </location>
</feature>
<dbReference type="AlphaFoldDB" id="A0ABD2PXP7"/>
<comment type="caution">
    <text evidence="2">The sequence shown here is derived from an EMBL/GenBank/DDBJ whole genome shotgun (WGS) entry which is preliminary data.</text>
</comment>
<gene>
    <name evidence="2" type="primary">BTBD9_1</name>
    <name evidence="2" type="ORF">Ciccas_009219</name>
</gene>
<evidence type="ECO:0000313" key="2">
    <source>
        <dbReference type="EMBL" id="KAL3312194.1"/>
    </source>
</evidence>
<dbReference type="PROSITE" id="PS50097">
    <property type="entry name" value="BTB"/>
    <property type="match status" value="1"/>
</dbReference>
<dbReference type="InterPro" id="IPR000210">
    <property type="entry name" value="BTB/POZ_dom"/>
</dbReference>